<organism evidence="1 2">
    <name type="scientific">Candidatus Anaerotruncus excrementipullorum</name>
    <dbReference type="NCBI Taxonomy" id="2838465"/>
    <lineage>
        <taxon>Bacteria</taxon>
        <taxon>Bacillati</taxon>
        <taxon>Bacillota</taxon>
        <taxon>Clostridia</taxon>
        <taxon>Eubacteriales</taxon>
        <taxon>Oscillospiraceae</taxon>
        <taxon>Anaerotruncus</taxon>
    </lineage>
</organism>
<reference evidence="1" key="2">
    <citation type="submission" date="2021-04" db="EMBL/GenBank/DDBJ databases">
        <authorList>
            <person name="Gilroy R."/>
        </authorList>
    </citation>
    <scope>NUCLEOTIDE SEQUENCE</scope>
    <source>
        <strain evidence="1">CHK188-5543</strain>
    </source>
</reference>
<protein>
    <submittedName>
        <fullName evidence="1">Uncharacterized protein</fullName>
    </submittedName>
</protein>
<dbReference type="AlphaFoldDB" id="A0A9D1WQM5"/>
<evidence type="ECO:0000313" key="2">
    <source>
        <dbReference type="Proteomes" id="UP000886800"/>
    </source>
</evidence>
<reference evidence="1" key="1">
    <citation type="journal article" date="2021" name="PeerJ">
        <title>Extensive microbial diversity within the chicken gut microbiome revealed by metagenomics and culture.</title>
        <authorList>
            <person name="Gilroy R."/>
            <person name="Ravi A."/>
            <person name="Getino M."/>
            <person name="Pursley I."/>
            <person name="Horton D.L."/>
            <person name="Alikhan N.F."/>
            <person name="Baker D."/>
            <person name="Gharbi K."/>
            <person name="Hall N."/>
            <person name="Watson M."/>
            <person name="Adriaenssens E.M."/>
            <person name="Foster-Nyarko E."/>
            <person name="Jarju S."/>
            <person name="Secka A."/>
            <person name="Antonio M."/>
            <person name="Oren A."/>
            <person name="Chaudhuri R.R."/>
            <person name="La Ragione R."/>
            <person name="Hildebrand F."/>
            <person name="Pallen M.J."/>
        </authorList>
    </citation>
    <scope>NUCLEOTIDE SEQUENCE</scope>
    <source>
        <strain evidence="1">CHK188-5543</strain>
    </source>
</reference>
<proteinExistence type="predicted"/>
<sequence>MNQEQLKGMLGGQYQYRRILTSDEVLHLQKENPPWFTGQIAASLIAGCVRLDAVLFRDGNALRLGYDLFVKDRPDSPEWVCYDNPEEAVCLEEDAMCAALDRLVQGHRISYTECCFSSLDGKTVKKCPHDIGLGLR</sequence>
<dbReference type="EMBL" id="DXES01000071">
    <property type="protein sequence ID" value="HIX65286.1"/>
    <property type="molecule type" value="Genomic_DNA"/>
</dbReference>
<name>A0A9D1WQM5_9FIRM</name>
<gene>
    <name evidence="1" type="ORF">H9736_03470</name>
</gene>
<comment type="caution">
    <text evidence="1">The sequence shown here is derived from an EMBL/GenBank/DDBJ whole genome shotgun (WGS) entry which is preliminary data.</text>
</comment>
<accession>A0A9D1WQM5</accession>
<evidence type="ECO:0000313" key="1">
    <source>
        <dbReference type="EMBL" id="HIX65286.1"/>
    </source>
</evidence>
<dbReference type="Proteomes" id="UP000886800">
    <property type="component" value="Unassembled WGS sequence"/>
</dbReference>